<reference evidence="2 3" key="1">
    <citation type="submission" date="2018-06" db="EMBL/GenBank/DDBJ databases">
        <authorList>
            <consortium name="Pathogen Informatics"/>
            <person name="Doyle S."/>
        </authorList>
    </citation>
    <scope>NUCLEOTIDE SEQUENCE [LARGE SCALE GENOMIC DNA]</scope>
    <source>
        <strain evidence="2 3">NCTC13184</strain>
    </source>
</reference>
<dbReference type="EMBL" id="UGRU01000001">
    <property type="protein sequence ID" value="SUA40934.1"/>
    <property type="molecule type" value="Genomic_DNA"/>
</dbReference>
<gene>
    <name evidence="2" type="ORF">NCTC13184_00258</name>
</gene>
<organism evidence="2 3">
    <name type="scientific">Nocardia africana</name>
    <dbReference type="NCBI Taxonomy" id="134964"/>
    <lineage>
        <taxon>Bacteria</taxon>
        <taxon>Bacillati</taxon>
        <taxon>Actinomycetota</taxon>
        <taxon>Actinomycetes</taxon>
        <taxon>Mycobacteriales</taxon>
        <taxon>Nocardiaceae</taxon>
        <taxon>Nocardia</taxon>
    </lineage>
</organism>
<evidence type="ECO:0000313" key="3">
    <source>
        <dbReference type="Proteomes" id="UP000255082"/>
    </source>
</evidence>
<evidence type="ECO:0000259" key="1">
    <source>
        <dbReference type="Pfam" id="PF04149"/>
    </source>
</evidence>
<proteinExistence type="predicted"/>
<dbReference type="Pfam" id="PF04149">
    <property type="entry name" value="DUF397"/>
    <property type="match status" value="1"/>
</dbReference>
<name>A0A378WKI7_9NOCA</name>
<evidence type="ECO:0000313" key="2">
    <source>
        <dbReference type="EMBL" id="SUA40934.1"/>
    </source>
</evidence>
<sequence length="129" mass="14034">MPTPARYRPEVTSWFTSTRTNNGNQCVEVRFDGDAVLIRDSKYRRASANRPELEPVITVDASAWMTFLHLVLHGGSEGDLQIRPAADGGAVLVHDTTELSFTRGEWQAFLAGAGDGEFDRIPAATAAQG</sequence>
<feature type="domain" description="DUF397" evidence="1">
    <location>
        <begin position="13"/>
        <end position="69"/>
    </location>
</feature>
<dbReference type="OrthoDB" id="3636733at2"/>
<accession>A0A378WKI7</accession>
<dbReference type="Proteomes" id="UP000255082">
    <property type="component" value="Unassembled WGS sequence"/>
</dbReference>
<dbReference type="RefSeq" id="WP_062966415.1">
    <property type="nucleotide sequence ID" value="NZ_JAJFOE010000002.1"/>
</dbReference>
<dbReference type="InterPro" id="IPR007278">
    <property type="entry name" value="DUF397"/>
</dbReference>
<protein>
    <submittedName>
        <fullName evidence="2">Domain of uncharacterized function (DUF397)</fullName>
    </submittedName>
</protein>
<dbReference type="AlphaFoldDB" id="A0A378WKI7"/>